<comment type="caution">
    <text evidence="7">The sequence shown here is derived from an EMBL/GenBank/DDBJ whole genome shotgun (WGS) entry which is preliminary data.</text>
</comment>
<dbReference type="InterPro" id="IPR036259">
    <property type="entry name" value="MFS_trans_sf"/>
</dbReference>
<organism evidence="7 8">
    <name type="scientific">Bifidobacterium pullorum subsp. saeculare</name>
    <dbReference type="NCBI Taxonomy" id="78257"/>
    <lineage>
        <taxon>Bacteria</taxon>
        <taxon>Bacillati</taxon>
        <taxon>Actinomycetota</taxon>
        <taxon>Actinomycetes</taxon>
        <taxon>Bifidobacteriales</taxon>
        <taxon>Bifidobacteriaceae</taxon>
        <taxon>Bifidobacterium</taxon>
    </lineage>
</organism>
<evidence type="ECO:0000256" key="5">
    <source>
        <dbReference type="SAM" id="Phobius"/>
    </source>
</evidence>
<dbReference type="Gene3D" id="1.20.1250.20">
    <property type="entry name" value="MFS general substrate transporter like domains"/>
    <property type="match status" value="2"/>
</dbReference>
<feature type="transmembrane region" description="Helical" evidence="5">
    <location>
        <begin position="7"/>
        <end position="27"/>
    </location>
</feature>
<keyword evidence="4 5" id="KW-0472">Membrane</keyword>
<dbReference type="InterPro" id="IPR011701">
    <property type="entry name" value="MFS"/>
</dbReference>
<keyword evidence="3 5" id="KW-1133">Transmembrane helix</keyword>
<reference evidence="7" key="1">
    <citation type="submission" date="2020-08" db="EMBL/GenBank/DDBJ databases">
        <authorList>
            <person name="Cejkova D."/>
            <person name="Kubasova T."/>
            <person name="Jahodarova E."/>
            <person name="Rychlik I."/>
        </authorList>
    </citation>
    <scope>NUCLEOTIDE SEQUENCE</scope>
    <source>
        <strain evidence="7">An836</strain>
    </source>
</reference>
<reference evidence="7" key="2">
    <citation type="journal article" date="2021" name="Sci. Rep.">
        <title>The distribution of antibiotic resistance genes in chicken gut microbiota commensals.</title>
        <authorList>
            <person name="Juricova H."/>
            <person name="Matiasovicova J."/>
            <person name="Kubasova T."/>
            <person name="Cejkova D."/>
            <person name="Rychlik I."/>
        </authorList>
    </citation>
    <scope>NUCLEOTIDE SEQUENCE</scope>
    <source>
        <strain evidence="7">An836</strain>
    </source>
</reference>
<dbReference type="EMBL" id="JACLYU010000002">
    <property type="protein sequence ID" value="MBM6699213.1"/>
    <property type="molecule type" value="Genomic_DNA"/>
</dbReference>
<dbReference type="GO" id="GO:0022857">
    <property type="term" value="F:transmembrane transporter activity"/>
    <property type="evidence" value="ECO:0007669"/>
    <property type="project" value="InterPro"/>
</dbReference>
<comment type="subcellular location">
    <subcellularLocation>
        <location evidence="1">Cell membrane</location>
        <topology evidence="1">Multi-pass membrane protein</topology>
    </subcellularLocation>
</comment>
<dbReference type="Proteomes" id="UP000718821">
    <property type="component" value="Unassembled WGS sequence"/>
</dbReference>
<evidence type="ECO:0000256" key="1">
    <source>
        <dbReference type="ARBA" id="ARBA00004651"/>
    </source>
</evidence>
<evidence type="ECO:0000256" key="4">
    <source>
        <dbReference type="ARBA" id="ARBA00023136"/>
    </source>
</evidence>
<keyword evidence="2 5" id="KW-0812">Transmembrane</keyword>
<feature type="transmembrane region" description="Helical" evidence="5">
    <location>
        <begin position="284"/>
        <end position="302"/>
    </location>
</feature>
<feature type="domain" description="Major facilitator superfamily (MFS) profile" evidence="6">
    <location>
        <begin position="1"/>
        <end position="395"/>
    </location>
</feature>
<feature type="transmembrane region" description="Helical" evidence="5">
    <location>
        <begin position="74"/>
        <end position="91"/>
    </location>
</feature>
<dbReference type="Pfam" id="PF07690">
    <property type="entry name" value="MFS_1"/>
    <property type="match status" value="1"/>
</dbReference>
<feature type="transmembrane region" description="Helical" evidence="5">
    <location>
        <begin position="97"/>
        <end position="114"/>
    </location>
</feature>
<feature type="transmembrane region" description="Helical" evidence="5">
    <location>
        <begin position="162"/>
        <end position="181"/>
    </location>
</feature>
<evidence type="ECO:0000313" key="8">
    <source>
        <dbReference type="Proteomes" id="UP000718821"/>
    </source>
</evidence>
<protein>
    <submittedName>
        <fullName evidence="7">MFS transporter</fullName>
    </submittedName>
</protein>
<feature type="transmembrane region" description="Helical" evidence="5">
    <location>
        <begin position="39"/>
        <end position="62"/>
    </location>
</feature>
<proteinExistence type="predicted"/>
<feature type="transmembrane region" description="Helical" evidence="5">
    <location>
        <begin position="214"/>
        <end position="231"/>
    </location>
</feature>
<evidence type="ECO:0000313" key="7">
    <source>
        <dbReference type="EMBL" id="MBM6699213.1"/>
    </source>
</evidence>
<dbReference type="CDD" id="cd06174">
    <property type="entry name" value="MFS"/>
    <property type="match status" value="1"/>
</dbReference>
<accession>A0A939B964</accession>
<dbReference type="PANTHER" id="PTHR23528">
    <property type="match status" value="1"/>
</dbReference>
<feature type="transmembrane region" description="Helical" evidence="5">
    <location>
        <begin position="135"/>
        <end position="156"/>
    </location>
</feature>
<feature type="transmembrane region" description="Helical" evidence="5">
    <location>
        <begin position="251"/>
        <end position="272"/>
    </location>
</feature>
<dbReference type="GO" id="GO:0005886">
    <property type="term" value="C:plasma membrane"/>
    <property type="evidence" value="ECO:0007669"/>
    <property type="project" value="UniProtKB-SubCell"/>
</dbReference>
<gene>
    <name evidence="7" type="ORF">H7U32_02490</name>
</gene>
<sequence length="395" mass="41736">MLLGSLGAGYLGLFMAMAVLVGVLLQAQLAALDPANKAWNLALCTSLSAAATIVVQPLIGVVSDCTRSKLGRRAPFILIGGIGGGLCTIAMQFATSLFFIVLGWVLIQVLLNVVQGPLSTTLSDRVAESDRGIGSAMAGVGAALGGTVGISIAGFLLHRIGVAYTVFGCIVIAVCVLFVVLNPDQPSTGMRVKPMDWKAFLKNFLVNPRKHPDFGFAFLGQFFMVLGYTAITNYQLYILTDYIKVDAAQTGVVISTLSVINMVATSLAMLVGGRLSDKLGCRKIFVIVAAILIAMPLIMPSIPGMYCYGVIYGLGFGMFNTVDMALMVDVLPSREDAAKDLGLLNIAGNVPQSLPPIFAAALLSLTANDYRVLFVYGIVSVLLSAVFVLPIKKVR</sequence>
<dbReference type="RefSeq" id="WP_204467731.1">
    <property type="nucleotide sequence ID" value="NZ_JACLYU010000002.1"/>
</dbReference>
<dbReference type="InterPro" id="IPR020846">
    <property type="entry name" value="MFS_dom"/>
</dbReference>
<keyword evidence="8" id="KW-1185">Reference proteome</keyword>
<evidence type="ECO:0000256" key="3">
    <source>
        <dbReference type="ARBA" id="ARBA00022989"/>
    </source>
</evidence>
<evidence type="ECO:0000256" key="2">
    <source>
        <dbReference type="ARBA" id="ARBA00022692"/>
    </source>
</evidence>
<evidence type="ECO:0000259" key="6">
    <source>
        <dbReference type="PROSITE" id="PS50850"/>
    </source>
</evidence>
<feature type="transmembrane region" description="Helical" evidence="5">
    <location>
        <begin position="373"/>
        <end position="391"/>
    </location>
</feature>
<dbReference type="AlphaFoldDB" id="A0A939B964"/>
<name>A0A939B964_9BIFI</name>
<dbReference type="PANTHER" id="PTHR23528:SF1">
    <property type="entry name" value="MAJOR FACILITATOR SUPERFAMILY (MFS) PROFILE DOMAIN-CONTAINING PROTEIN"/>
    <property type="match status" value="1"/>
</dbReference>
<dbReference type="SUPFAM" id="SSF103473">
    <property type="entry name" value="MFS general substrate transporter"/>
    <property type="match status" value="1"/>
</dbReference>
<dbReference type="PROSITE" id="PS50850">
    <property type="entry name" value="MFS"/>
    <property type="match status" value="1"/>
</dbReference>